<accession>N4W7R2</accession>
<dbReference type="eggNOG" id="COG5444">
    <property type="taxonomic scope" value="Bacteria"/>
</dbReference>
<dbReference type="PATRIC" id="fig|1308866.3.peg.2337"/>
<comment type="similarity">
    <text evidence="1">In the N-terminal section; belongs to the LXG family.</text>
</comment>
<evidence type="ECO:0000313" key="3">
    <source>
        <dbReference type="EMBL" id="ENH96308.1"/>
    </source>
</evidence>
<dbReference type="PROSITE" id="PS51756">
    <property type="entry name" value="LXG"/>
    <property type="match status" value="1"/>
</dbReference>
<dbReference type="InterPro" id="IPR006829">
    <property type="entry name" value="LXG_dom"/>
</dbReference>
<dbReference type="STRING" id="1308866.J416_11567"/>
<keyword evidence="4" id="KW-1185">Reference proteome</keyword>
<reference evidence="3 4" key="1">
    <citation type="submission" date="2013-03" db="EMBL/GenBank/DDBJ databases">
        <title>Draft genome sequence of Gracibacillus halophilus YIM-C55.5, a moderately halophilic and thermophilic organism from the Xiaochaidamu salt lake.</title>
        <authorList>
            <person name="Sugumar T."/>
            <person name="Polireddy D.R."/>
            <person name="Antony A."/>
            <person name="Madhava Y.R."/>
            <person name="Sivakumar N."/>
        </authorList>
    </citation>
    <scope>NUCLEOTIDE SEQUENCE [LARGE SCALE GENOMIC DNA]</scope>
    <source>
        <strain evidence="3 4">YIM-C55.5</strain>
    </source>
</reference>
<evidence type="ECO:0000256" key="1">
    <source>
        <dbReference type="ARBA" id="ARBA00034117"/>
    </source>
</evidence>
<dbReference type="Proteomes" id="UP000012283">
    <property type="component" value="Unassembled WGS sequence"/>
</dbReference>
<evidence type="ECO:0000259" key="2">
    <source>
        <dbReference type="PROSITE" id="PS51756"/>
    </source>
</evidence>
<organism evidence="3 4">
    <name type="scientific">Gracilibacillus halophilus YIM-C55.5</name>
    <dbReference type="NCBI Taxonomy" id="1308866"/>
    <lineage>
        <taxon>Bacteria</taxon>
        <taxon>Bacillati</taxon>
        <taxon>Bacillota</taxon>
        <taxon>Bacilli</taxon>
        <taxon>Bacillales</taxon>
        <taxon>Bacillaceae</taxon>
        <taxon>Gracilibacillus</taxon>
    </lineage>
</organism>
<dbReference type="OrthoDB" id="2806194at2"/>
<comment type="caution">
    <text evidence="3">The sequence shown here is derived from an EMBL/GenBank/DDBJ whole genome shotgun (WGS) entry which is preliminary data.</text>
</comment>
<gene>
    <name evidence="3" type="ORF">J416_11567</name>
</gene>
<protein>
    <recommendedName>
        <fullName evidence="2">LXG domain-containing protein</fullName>
    </recommendedName>
</protein>
<name>N4W7R2_9BACI</name>
<sequence length="478" mass="52839">MGYRVDLSEVMEFSDDFYSYVNRVIDQLTNVRAQIQNILNMESFQGDSADRAKECLRDFHLEMLKNFEHLMVDLIDNVDSHIDTFLTEVDGNDSAIVESDYLEEQDEVIQEDFMKMVRLQSDADQTIQSVSDISSATSPDFSNIVHDKAETAKAIQRLDDHLSTFVSTGKGRLEKLDATLNDMNSLIKNGANATENGSLAVTDQLKENASSINKGLHALAQTRSFYSGYKIKKAYDEGKLSTVEHKDMRTGKASYRVYANKDALDQLGVTPDHRAKSELNHRLPKNGRNWRASDYKRSVTNQTVLKAADRRGPFRTQWTGTGQQTLRMHPEMRYWREEVNVKHVASSTVKGAAKGAYSGFTDSLKLYEKNQGFVKGFSKSMGAAGIGLNYYSNYHDAKEDGLTGKEAVARATQDTVVDTAVGGAVQAGLTALGTAAIPIPGVGTAVGALAGIGANWVLNKKFGKGDKSVMDRIKGWFH</sequence>
<dbReference type="EMBL" id="APML01000050">
    <property type="protein sequence ID" value="ENH96308.1"/>
    <property type="molecule type" value="Genomic_DNA"/>
</dbReference>
<dbReference type="RefSeq" id="WP_003471291.1">
    <property type="nucleotide sequence ID" value="NZ_APML01000050.1"/>
</dbReference>
<proteinExistence type="inferred from homology"/>
<dbReference type="AlphaFoldDB" id="N4W7R2"/>
<dbReference type="Pfam" id="PF04740">
    <property type="entry name" value="LXG"/>
    <property type="match status" value="1"/>
</dbReference>
<evidence type="ECO:0000313" key="4">
    <source>
        <dbReference type="Proteomes" id="UP000012283"/>
    </source>
</evidence>
<feature type="domain" description="LXG" evidence="2">
    <location>
        <begin position="1"/>
        <end position="242"/>
    </location>
</feature>